<keyword evidence="2" id="KW-0472">Membrane</keyword>
<evidence type="ECO:0000256" key="1">
    <source>
        <dbReference type="SAM" id="MobiDB-lite"/>
    </source>
</evidence>
<dbReference type="AlphaFoldDB" id="A0A0P1BAY1"/>
<organism evidence="4 5">
    <name type="scientific">Ceraceosorus bombacis</name>
    <dbReference type="NCBI Taxonomy" id="401625"/>
    <lineage>
        <taxon>Eukaryota</taxon>
        <taxon>Fungi</taxon>
        <taxon>Dikarya</taxon>
        <taxon>Basidiomycota</taxon>
        <taxon>Ustilaginomycotina</taxon>
        <taxon>Exobasidiomycetes</taxon>
        <taxon>Ceraceosorales</taxon>
        <taxon>Ceraceosoraceae</taxon>
        <taxon>Ceraceosorus</taxon>
    </lineage>
</organism>
<evidence type="ECO:0000256" key="2">
    <source>
        <dbReference type="SAM" id="Phobius"/>
    </source>
</evidence>
<dbReference type="EMBL" id="CCYA01000181">
    <property type="protein sequence ID" value="CEH12797.1"/>
    <property type="molecule type" value="Genomic_DNA"/>
</dbReference>
<evidence type="ECO:0000256" key="3">
    <source>
        <dbReference type="SAM" id="SignalP"/>
    </source>
</evidence>
<feature type="region of interest" description="Disordered" evidence="1">
    <location>
        <begin position="136"/>
        <end position="191"/>
    </location>
</feature>
<keyword evidence="2" id="KW-0812">Transmembrane</keyword>
<reference evidence="4 5" key="1">
    <citation type="submission" date="2014-09" db="EMBL/GenBank/DDBJ databases">
        <authorList>
            <person name="Magalhaes I.L.F."/>
            <person name="Oliveira U."/>
            <person name="Santos F.R."/>
            <person name="Vidigal T.H.D.A."/>
            <person name="Brescovit A.D."/>
            <person name="Santos A.J."/>
        </authorList>
    </citation>
    <scope>NUCLEOTIDE SEQUENCE [LARGE SCALE GENOMIC DNA]</scope>
</reference>
<dbReference type="Proteomes" id="UP000054845">
    <property type="component" value="Unassembled WGS sequence"/>
</dbReference>
<protein>
    <submittedName>
        <fullName evidence="4">Uncharacterized protein</fullName>
    </submittedName>
</protein>
<proteinExistence type="predicted"/>
<name>A0A0P1BAY1_9BASI</name>
<evidence type="ECO:0000313" key="5">
    <source>
        <dbReference type="Proteomes" id="UP000054845"/>
    </source>
</evidence>
<keyword evidence="2" id="KW-1133">Transmembrane helix</keyword>
<dbReference type="OrthoDB" id="3262103at2759"/>
<sequence length="223" mass="22155">MFSRRFVLLQWSLALLLSASFVLAQSAPGETLLDPQATCPQETRDSITTCLGQVEVDESQRPGGPCNDGDWPCICNKQYGLIACYAPCPGIQPAEDVTYNNNNCAGQHNGVRNGAAGGAATYSGAALTTTAPNGATGTAGSAGGATATTEPGAPSASNSSAPNATSTGSSSASTNSAAVNSTSTSTRAGSGDGALSSLHFGSAQIGTVLVMCLASLVGVIFVL</sequence>
<feature type="chain" id="PRO_5006059380" evidence="3">
    <location>
        <begin position="25"/>
        <end position="223"/>
    </location>
</feature>
<evidence type="ECO:0000313" key="4">
    <source>
        <dbReference type="EMBL" id="CEH12797.1"/>
    </source>
</evidence>
<accession>A0A0P1BAY1</accession>
<keyword evidence="3" id="KW-0732">Signal</keyword>
<feature type="compositionally biased region" description="Low complexity" evidence="1">
    <location>
        <begin position="136"/>
        <end position="186"/>
    </location>
</feature>
<feature type="signal peptide" evidence="3">
    <location>
        <begin position="1"/>
        <end position="24"/>
    </location>
</feature>
<keyword evidence="5" id="KW-1185">Reference proteome</keyword>
<feature type="transmembrane region" description="Helical" evidence="2">
    <location>
        <begin position="203"/>
        <end position="222"/>
    </location>
</feature>